<sequence length="170" mass="18785">MPAASPQNIEPAFTPEARARQLKYSRAFCHHSAVSIPPMPLQGAVAATDNTGRITTADRLIPQSYINDHGHAYYQSQGQINHPSISREDSTPHSLRRSTHDAENDIHVDVTPTAVIEERLRATARALEEVAVDAEQYVWKEKDRLKPSPPAKSVSLDTMHSAGSGWNKKN</sequence>
<evidence type="ECO:0000313" key="2">
    <source>
        <dbReference type="EMBL" id="CZT41720.1"/>
    </source>
</evidence>
<dbReference type="Proteomes" id="UP000177625">
    <property type="component" value="Unassembled WGS sequence"/>
</dbReference>
<feature type="region of interest" description="Disordered" evidence="1">
    <location>
        <begin position="140"/>
        <end position="170"/>
    </location>
</feature>
<accession>A0A1E1LY15</accession>
<keyword evidence="3" id="KW-1185">Reference proteome</keyword>
<evidence type="ECO:0000313" key="3">
    <source>
        <dbReference type="Proteomes" id="UP000177625"/>
    </source>
</evidence>
<feature type="region of interest" description="Disordered" evidence="1">
    <location>
        <begin position="71"/>
        <end position="104"/>
    </location>
</feature>
<proteinExistence type="predicted"/>
<dbReference type="EMBL" id="FJVC01000044">
    <property type="protein sequence ID" value="CZT41720.1"/>
    <property type="molecule type" value="Genomic_DNA"/>
</dbReference>
<gene>
    <name evidence="2" type="ORF">RSE6_01496</name>
</gene>
<feature type="compositionally biased region" description="Polar residues" evidence="1">
    <location>
        <begin position="74"/>
        <end position="84"/>
    </location>
</feature>
<reference evidence="3" key="1">
    <citation type="submission" date="2016-03" db="EMBL/GenBank/DDBJ databases">
        <authorList>
            <person name="Guldener U."/>
        </authorList>
    </citation>
    <scope>NUCLEOTIDE SEQUENCE [LARGE SCALE GENOMIC DNA]</scope>
</reference>
<dbReference type="AlphaFoldDB" id="A0A1E1LY15"/>
<protein>
    <submittedName>
        <fullName evidence="2">Uncharacterized protein</fullName>
    </submittedName>
</protein>
<name>A0A1E1LY15_RHYSE</name>
<organism evidence="2 3">
    <name type="scientific">Rhynchosporium secalis</name>
    <name type="common">Barley scald fungus</name>
    <dbReference type="NCBI Taxonomy" id="38038"/>
    <lineage>
        <taxon>Eukaryota</taxon>
        <taxon>Fungi</taxon>
        <taxon>Dikarya</taxon>
        <taxon>Ascomycota</taxon>
        <taxon>Pezizomycotina</taxon>
        <taxon>Leotiomycetes</taxon>
        <taxon>Helotiales</taxon>
        <taxon>Ploettnerulaceae</taxon>
        <taxon>Rhynchosporium</taxon>
    </lineage>
</organism>
<evidence type="ECO:0000256" key="1">
    <source>
        <dbReference type="SAM" id="MobiDB-lite"/>
    </source>
</evidence>